<dbReference type="EMBL" id="CAQQ02046844">
    <property type="status" value="NOT_ANNOTATED_CDS"/>
    <property type="molecule type" value="Genomic_DNA"/>
</dbReference>
<dbReference type="Gene3D" id="2.30.30.140">
    <property type="match status" value="1"/>
</dbReference>
<sequence length="175" mass="20177">MNSRNLSIPSIQNWLERLNNVLENYDYDLKTAATIQDIPKPGLCSWSDNMKLANYNTNSIIAEDISASEVNRIPEITVIPSGSKVTIMDVNQANDTVYVRGCSEKENEIFLENIFRVHIAHLNAKPFENFARINNMCVTQFKKDDIWYRARVIKIIETFTYLVRFVDFGAVEKVH</sequence>
<name>T1GJQ6_MEGSC</name>
<organism evidence="2 3">
    <name type="scientific">Megaselia scalaris</name>
    <name type="common">Humpbacked fly</name>
    <name type="synonym">Phora scalaris</name>
    <dbReference type="NCBI Taxonomy" id="36166"/>
    <lineage>
        <taxon>Eukaryota</taxon>
        <taxon>Metazoa</taxon>
        <taxon>Ecdysozoa</taxon>
        <taxon>Arthropoda</taxon>
        <taxon>Hexapoda</taxon>
        <taxon>Insecta</taxon>
        <taxon>Pterygota</taxon>
        <taxon>Neoptera</taxon>
        <taxon>Endopterygota</taxon>
        <taxon>Diptera</taxon>
        <taxon>Brachycera</taxon>
        <taxon>Muscomorpha</taxon>
        <taxon>Platypezoidea</taxon>
        <taxon>Phoridae</taxon>
        <taxon>Megaseliini</taxon>
        <taxon>Megaselia</taxon>
    </lineage>
</organism>
<evidence type="ECO:0000259" key="1">
    <source>
        <dbReference type="PROSITE" id="PS50304"/>
    </source>
</evidence>
<dbReference type="EMBL" id="CAQQ02046845">
    <property type="status" value="NOT_ANNOTATED_CDS"/>
    <property type="molecule type" value="Genomic_DNA"/>
</dbReference>
<keyword evidence="3" id="KW-1185">Reference proteome</keyword>
<dbReference type="Pfam" id="PF00567">
    <property type="entry name" value="TUDOR"/>
    <property type="match status" value="1"/>
</dbReference>
<proteinExistence type="predicted"/>
<reference evidence="3" key="1">
    <citation type="submission" date="2013-02" db="EMBL/GenBank/DDBJ databases">
        <authorList>
            <person name="Hughes D."/>
        </authorList>
    </citation>
    <scope>NUCLEOTIDE SEQUENCE</scope>
    <source>
        <strain>Durham</strain>
        <strain evidence="3">NC isolate 2 -- Noor lab</strain>
    </source>
</reference>
<dbReference type="PROSITE" id="PS50304">
    <property type="entry name" value="TUDOR"/>
    <property type="match status" value="1"/>
</dbReference>
<dbReference type="CDD" id="cd20379">
    <property type="entry name" value="Tudor_dTUD-like"/>
    <property type="match status" value="1"/>
</dbReference>
<dbReference type="EnsemblMetazoa" id="MESCA003706-RA">
    <property type="protein sequence ID" value="MESCA003706-PA"/>
    <property type="gene ID" value="MESCA003706"/>
</dbReference>
<protein>
    <recommendedName>
        <fullName evidence="1">Tudor domain-containing protein</fullName>
    </recommendedName>
</protein>
<accession>T1GJQ6</accession>
<dbReference type="Proteomes" id="UP000015102">
    <property type="component" value="Unassembled WGS sequence"/>
</dbReference>
<dbReference type="SUPFAM" id="SSF63748">
    <property type="entry name" value="Tudor/PWWP/MBT"/>
    <property type="match status" value="1"/>
</dbReference>
<reference evidence="2" key="2">
    <citation type="submission" date="2015-06" db="UniProtKB">
        <authorList>
            <consortium name="EnsemblMetazoa"/>
        </authorList>
    </citation>
    <scope>IDENTIFICATION</scope>
</reference>
<dbReference type="HOGENOM" id="CLU_1534291_0_0_1"/>
<evidence type="ECO:0000313" key="3">
    <source>
        <dbReference type="Proteomes" id="UP000015102"/>
    </source>
</evidence>
<feature type="domain" description="Tudor" evidence="1">
    <location>
        <begin position="130"/>
        <end position="175"/>
    </location>
</feature>
<dbReference type="InterPro" id="IPR002999">
    <property type="entry name" value="Tudor"/>
</dbReference>
<dbReference type="AlphaFoldDB" id="T1GJQ6"/>
<dbReference type="EMBL" id="CAQQ02046846">
    <property type="status" value="NOT_ANNOTATED_CDS"/>
    <property type="molecule type" value="Genomic_DNA"/>
</dbReference>
<evidence type="ECO:0000313" key="2">
    <source>
        <dbReference type="EnsemblMetazoa" id="MESCA003706-PA"/>
    </source>
</evidence>